<sequence>MDQGQESRPSPIEGLPVELVRMILSALPDVVSLQAATLSCPLFYAAFIEAEASITTYVLLNQVDISVLPEAIAASDSSWLHPHDTEPQSRKAITDFVTRNLRQRLTPPKSWLLKNALYVGRLHVCVEQLAKQFAEETLIELPAARSTSSATYQEGCRIQRALYRFEIYCNLFRETPNVQSTVYGEQKQLFFANFSPWENEQLGCVHDFLVRAVSPEHDIAWGAFGVEYGDSIDAPYIQDVLSLGLERLRQIVRAETYDDRERLLCSGYSPRPTYFFLHRGLQDANERHDDIFLDDLTPEDEVLYIKQPLFADPDSGPADVWRWAHYEESWQNWVYQENRHNLRKWGYVMWDRLRLEEIGIFQQPWEYTDDSHSRGSLLEQQEAQRQRGYLQNSWEQRAQIYRRGGTGWWSWGDESKVRWQGGKASAHVSGTGHIEPLQVFGTKRVEPHSLHEAREMLSMMKIPSRIA</sequence>
<dbReference type="AlphaFoldDB" id="A0A4Z0YH54"/>
<dbReference type="OrthoDB" id="5304511at2759"/>
<accession>A0A4Z0YH54</accession>
<name>A0A4Z0YH54_9PEZI</name>
<protein>
    <recommendedName>
        <fullName evidence="3">F-box domain-containing protein</fullName>
    </recommendedName>
</protein>
<organism evidence="1 2">
    <name type="scientific">Xylaria hypoxylon</name>
    <dbReference type="NCBI Taxonomy" id="37992"/>
    <lineage>
        <taxon>Eukaryota</taxon>
        <taxon>Fungi</taxon>
        <taxon>Dikarya</taxon>
        <taxon>Ascomycota</taxon>
        <taxon>Pezizomycotina</taxon>
        <taxon>Sordariomycetes</taxon>
        <taxon>Xylariomycetidae</taxon>
        <taxon>Xylariales</taxon>
        <taxon>Xylariaceae</taxon>
        <taxon>Xylaria</taxon>
    </lineage>
</organism>
<proteinExistence type="predicted"/>
<evidence type="ECO:0000313" key="2">
    <source>
        <dbReference type="Proteomes" id="UP000297716"/>
    </source>
</evidence>
<evidence type="ECO:0000313" key="1">
    <source>
        <dbReference type="EMBL" id="TGJ83304.1"/>
    </source>
</evidence>
<comment type="caution">
    <text evidence="1">The sequence shown here is derived from an EMBL/GenBank/DDBJ whole genome shotgun (WGS) entry which is preliminary data.</text>
</comment>
<dbReference type="EMBL" id="SKBN01000098">
    <property type="protein sequence ID" value="TGJ83304.1"/>
    <property type="molecule type" value="Genomic_DNA"/>
</dbReference>
<gene>
    <name evidence="1" type="ORF">E0Z10_g5440</name>
</gene>
<keyword evidence="2" id="KW-1185">Reference proteome</keyword>
<dbReference type="Proteomes" id="UP000297716">
    <property type="component" value="Unassembled WGS sequence"/>
</dbReference>
<reference evidence="1 2" key="1">
    <citation type="submission" date="2019-03" db="EMBL/GenBank/DDBJ databases">
        <title>Draft genome sequence of Xylaria hypoxylon DSM 108379, a ubiquitous saprotrophic-parasitic fungi on hardwood.</title>
        <authorList>
            <person name="Buettner E."/>
            <person name="Leonhardt S."/>
            <person name="Gebauer A.M."/>
            <person name="Liers C."/>
            <person name="Hofrichter M."/>
            <person name="Kellner H."/>
        </authorList>
    </citation>
    <scope>NUCLEOTIDE SEQUENCE [LARGE SCALE GENOMIC DNA]</scope>
    <source>
        <strain evidence="1 2">DSM 108379</strain>
    </source>
</reference>
<evidence type="ECO:0008006" key="3">
    <source>
        <dbReference type="Google" id="ProtNLM"/>
    </source>
</evidence>